<name>A0ABQ0CCW5_9PROT</name>
<comment type="caution">
    <text evidence="1">The sequence shown here is derived from an EMBL/GenBank/DDBJ whole genome shotgun (WGS) entry which is preliminary data.</text>
</comment>
<evidence type="ECO:0000313" key="2">
    <source>
        <dbReference type="Proteomes" id="UP001628193"/>
    </source>
</evidence>
<dbReference type="RefSeq" id="WP_420906467.1">
    <property type="nucleotide sequence ID" value="NZ_BAAFGK010000005.1"/>
</dbReference>
<accession>A0ABQ0CCW5</accession>
<dbReference type="Proteomes" id="UP001628193">
    <property type="component" value="Unassembled WGS sequence"/>
</dbReference>
<dbReference type="EMBL" id="BAAFGK010000005">
    <property type="protein sequence ID" value="GAB0058743.1"/>
    <property type="molecule type" value="Genomic_DNA"/>
</dbReference>
<reference evidence="1 2" key="1">
    <citation type="submission" date="2024-09" db="EMBL/GenBank/DDBJ databases">
        <title>Draft genome sequence of Candidatus Magnetaquicoccaceae bacterium FCR-1.</title>
        <authorList>
            <person name="Shimoshige H."/>
            <person name="Shimamura S."/>
            <person name="Taoka A."/>
            <person name="Kobayashi H."/>
            <person name="Maekawa T."/>
        </authorList>
    </citation>
    <scope>NUCLEOTIDE SEQUENCE [LARGE SCALE GENOMIC DNA]</scope>
    <source>
        <strain evidence="1 2">FCR-1</strain>
    </source>
</reference>
<gene>
    <name evidence="1" type="ORF">SIID45300_03099</name>
</gene>
<evidence type="ECO:0000313" key="1">
    <source>
        <dbReference type="EMBL" id="GAB0058743.1"/>
    </source>
</evidence>
<keyword evidence="2" id="KW-1185">Reference proteome</keyword>
<sequence length="509" mass="57679">MVFQRLPSPDTVEDTSDRAACRADALELLKIATSLASNQGEWEAELAPWRVKINALLADPELETLRGEQQLESLSLELRSRWIRMARSVVEPLLRSPLQNQPVCFPISNSVNLVYERVFNSRHIERKIARCCPEIPDWSSHVAAFGSGMAAVTALILTLGHYRKSYQRTDGHTLRLDWLGGYYEMQRLVALLDNPGIYARRIPEFAMLLERLKSGKTDILFLEPVLYDWTQTIADPHALIEAIQARPADRPWILMTDSTLLGATFDLGEFLTACGNRRPLLALDVRSGLKLDQHGLEFSNLGMVRICTHRDLDETRHPSAERFRERLTRNRAVLGSGLSLEEAAILELPTILHPEWRTAYPHRIFANNREVALALNGIPGLFRRVNHPALGPHRHLNWAESPFVVLEFHQHEDTRENHALLLRIVENEARERGVAFYLGVSFGFRHHRCEVVVSENSFPYPDGQMRGFFKVAAGSRRGPSLAGMLALLQELAACADFAALRQAYPRWVS</sequence>
<proteinExistence type="predicted"/>
<organism evidence="1 2">
    <name type="scientific">Candidatus Magnetaquiglobus chichijimensis</name>
    <dbReference type="NCBI Taxonomy" id="3141448"/>
    <lineage>
        <taxon>Bacteria</taxon>
        <taxon>Pseudomonadati</taxon>
        <taxon>Pseudomonadota</taxon>
        <taxon>Magnetococcia</taxon>
        <taxon>Magnetococcales</taxon>
        <taxon>Candidatus Magnetaquicoccaceae</taxon>
        <taxon>Candidatus Magnetaquiglobus</taxon>
    </lineage>
</organism>
<protein>
    <submittedName>
        <fullName evidence="1">Uncharacterized protein</fullName>
    </submittedName>
</protein>